<accession>A0AAW9R7W6</accession>
<reference evidence="3 4" key="1">
    <citation type="submission" date="2024-02" db="EMBL/GenBank/DDBJ databases">
        <title>A novel Wenzhouxiangellaceae bacterium, isolated from coastal sediments.</title>
        <authorList>
            <person name="Du Z.-J."/>
            <person name="Ye Y.-Q."/>
            <person name="Zhang X.-Y."/>
        </authorList>
    </citation>
    <scope>NUCLEOTIDE SEQUENCE [LARGE SCALE GENOMIC DNA]</scope>
    <source>
        <strain evidence="3 4">CH-27</strain>
    </source>
</reference>
<keyword evidence="4" id="KW-1185">Reference proteome</keyword>
<evidence type="ECO:0000313" key="4">
    <source>
        <dbReference type="Proteomes" id="UP001359886"/>
    </source>
</evidence>
<dbReference type="RefSeq" id="WP_354694729.1">
    <property type="nucleotide sequence ID" value="NZ_JAZHOG010000004.1"/>
</dbReference>
<dbReference type="EMBL" id="JAZHOG010000004">
    <property type="protein sequence ID" value="MEJ8567407.1"/>
    <property type="molecule type" value="Genomic_DNA"/>
</dbReference>
<dbReference type="SMART" id="SM00463">
    <property type="entry name" value="SMR"/>
    <property type="match status" value="1"/>
</dbReference>
<dbReference type="SUPFAM" id="SSF160443">
    <property type="entry name" value="SMR domain-like"/>
    <property type="match status" value="1"/>
</dbReference>
<organism evidence="3 4">
    <name type="scientific">Elongatibacter sediminis</name>
    <dbReference type="NCBI Taxonomy" id="3119006"/>
    <lineage>
        <taxon>Bacteria</taxon>
        <taxon>Pseudomonadati</taxon>
        <taxon>Pseudomonadota</taxon>
        <taxon>Gammaproteobacteria</taxon>
        <taxon>Chromatiales</taxon>
        <taxon>Wenzhouxiangellaceae</taxon>
        <taxon>Elongatibacter</taxon>
    </lineage>
</organism>
<protein>
    <submittedName>
        <fullName evidence="3">Smr/MutS family protein</fullName>
    </submittedName>
</protein>
<dbReference type="AlphaFoldDB" id="A0AAW9R7W6"/>
<gene>
    <name evidence="3" type="ORF">V3330_07180</name>
</gene>
<feature type="region of interest" description="Disordered" evidence="1">
    <location>
        <begin position="1"/>
        <end position="47"/>
    </location>
</feature>
<dbReference type="Pfam" id="PF01713">
    <property type="entry name" value="Smr"/>
    <property type="match status" value="1"/>
</dbReference>
<sequence>MESKKKPRTDRELFREAMSDVRPLKPDNRHAAPVKRPAPTPTQRRRDEARVLEELLDPVTDPADLETGEELLFLREGSPPRLLRRLRRGYFSIEDSIDLHHMDQQTARTVLAHFLTGALRRGLGCVRIVHGKGLRSRDLPVLKLLTGRMLRKHPAVVAYASCRPADGGTGAVAVLLNGQRRGTR</sequence>
<dbReference type="Proteomes" id="UP001359886">
    <property type="component" value="Unassembled WGS sequence"/>
</dbReference>
<evidence type="ECO:0000313" key="3">
    <source>
        <dbReference type="EMBL" id="MEJ8567407.1"/>
    </source>
</evidence>
<comment type="caution">
    <text evidence="3">The sequence shown here is derived from an EMBL/GenBank/DDBJ whole genome shotgun (WGS) entry which is preliminary data.</text>
</comment>
<evidence type="ECO:0000259" key="2">
    <source>
        <dbReference type="PROSITE" id="PS50828"/>
    </source>
</evidence>
<name>A0AAW9R7W6_9GAMM</name>
<dbReference type="PANTHER" id="PTHR35562:SF2">
    <property type="entry name" value="DNA ENDONUCLEASE SMRA-RELATED"/>
    <property type="match status" value="1"/>
</dbReference>
<dbReference type="PROSITE" id="PS50828">
    <property type="entry name" value="SMR"/>
    <property type="match status" value="1"/>
</dbReference>
<feature type="domain" description="Smr" evidence="2">
    <location>
        <begin position="97"/>
        <end position="177"/>
    </location>
</feature>
<proteinExistence type="predicted"/>
<dbReference type="PANTHER" id="PTHR35562">
    <property type="entry name" value="DNA ENDONUCLEASE SMRA-RELATED"/>
    <property type="match status" value="1"/>
</dbReference>
<dbReference type="InterPro" id="IPR002625">
    <property type="entry name" value="Smr_dom"/>
</dbReference>
<dbReference type="InterPro" id="IPR036063">
    <property type="entry name" value="Smr_dom_sf"/>
</dbReference>
<feature type="compositionally biased region" description="Basic and acidic residues" evidence="1">
    <location>
        <begin position="1"/>
        <end position="30"/>
    </location>
</feature>
<dbReference type="Gene3D" id="3.30.1370.110">
    <property type="match status" value="1"/>
</dbReference>
<evidence type="ECO:0000256" key="1">
    <source>
        <dbReference type="SAM" id="MobiDB-lite"/>
    </source>
</evidence>